<reference evidence="6 7" key="1">
    <citation type="submission" date="2019-06" db="EMBL/GenBank/DDBJ databases">
        <title>YIM 131921 draft genome.</title>
        <authorList>
            <person name="Jiang L."/>
        </authorList>
    </citation>
    <scope>NUCLEOTIDE SEQUENCE [LARGE SCALE GENOMIC DNA]</scope>
    <source>
        <strain evidence="6 7">YIM 131921</strain>
    </source>
</reference>
<protein>
    <submittedName>
        <fullName evidence="6">Molybdopterin-guanine dinucleotide biosynthesis protein MobA</fullName>
    </submittedName>
</protein>
<keyword evidence="2" id="KW-0184">Conjugation</keyword>
<evidence type="ECO:0000313" key="6">
    <source>
        <dbReference type="EMBL" id="TNC44698.1"/>
    </source>
</evidence>
<feature type="coiled-coil region" evidence="3">
    <location>
        <begin position="263"/>
        <end position="298"/>
    </location>
</feature>
<feature type="compositionally biased region" description="Basic and acidic residues" evidence="4">
    <location>
        <begin position="333"/>
        <end position="379"/>
    </location>
</feature>
<gene>
    <name evidence="6" type="ORF">FHG66_20525</name>
</gene>
<name>A0A5C4ML61_9RHOB</name>
<evidence type="ECO:0000259" key="5">
    <source>
        <dbReference type="Pfam" id="PF03389"/>
    </source>
</evidence>
<dbReference type="Pfam" id="PF03389">
    <property type="entry name" value="MobA_MobL"/>
    <property type="match status" value="1"/>
</dbReference>
<dbReference type="Gene3D" id="3.30.930.30">
    <property type="match status" value="1"/>
</dbReference>
<dbReference type="EMBL" id="VDFU01000054">
    <property type="protein sequence ID" value="TNC44698.1"/>
    <property type="molecule type" value="Genomic_DNA"/>
</dbReference>
<feature type="region of interest" description="Disordered" evidence="4">
    <location>
        <begin position="315"/>
        <end position="386"/>
    </location>
</feature>
<feature type="compositionally biased region" description="Basic and acidic residues" evidence="4">
    <location>
        <begin position="235"/>
        <end position="246"/>
    </location>
</feature>
<dbReference type="InterPro" id="IPR005053">
    <property type="entry name" value="MobA_MobL"/>
</dbReference>
<organism evidence="6 7">
    <name type="scientific">Rubellimicrobium rubrum</name>
    <dbReference type="NCBI Taxonomy" id="2585369"/>
    <lineage>
        <taxon>Bacteria</taxon>
        <taxon>Pseudomonadati</taxon>
        <taxon>Pseudomonadota</taxon>
        <taxon>Alphaproteobacteria</taxon>
        <taxon>Rhodobacterales</taxon>
        <taxon>Roseobacteraceae</taxon>
        <taxon>Rubellimicrobium</taxon>
    </lineage>
</organism>
<keyword evidence="3" id="KW-0175">Coiled coil</keyword>
<feature type="domain" description="MobA/MobL protein" evidence="5">
    <location>
        <begin position="17"/>
        <end position="202"/>
    </location>
</feature>
<evidence type="ECO:0000256" key="1">
    <source>
        <dbReference type="ARBA" id="ARBA00010873"/>
    </source>
</evidence>
<evidence type="ECO:0000256" key="3">
    <source>
        <dbReference type="SAM" id="Coils"/>
    </source>
</evidence>
<dbReference type="NCBIfam" id="NF041496">
    <property type="entry name" value="MobQ"/>
    <property type="match status" value="1"/>
</dbReference>
<sequence length="386" mass="43087">MASYHLSVKTVQRSAGRSATAAIAYRTASRVVCEREGRVHDYRAKAGVEASLLLVPKDAPEWAHDRQALWNAAEARETRSNSVTAREWELALPAELDAEGRRVLVQGFAAELVARYGVAADVAIHAPHQDGDQRNWHAHVLTTTRVLTPEGLTDKTRVLDAKQTGGPEIEHMRARWAELQNQALERLGVDERVDHRSLAAQREAALAHGDEIQAETLDRPAEVKLGPVVSAIERREAREAEEEGRPYEPLTERGAQVHEARAARSLLRELAAVREALTRAMQERVELARETYAHAREEGADRVRAGLAALRAAAQRHGIGEGQTHGPGYDQEDDKRQQRQERARQQERARETDSIKDRLARILGREALDHASVEPETERKRHQAPA</sequence>
<comment type="caution">
    <text evidence="6">The sequence shown here is derived from an EMBL/GenBank/DDBJ whole genome shotgun (WGS) entry which is preliminary data.</text>
</comment>
<proteinExistence type="inferred from homology"/>
<evidence type="ECO:0000313" key="7">
    <source>
        <dbReference type="Proteomes" id="UP000305887"/>
    </source>
</evidence>
<dbReference type="AlphaFoldDB" id="A0A5C4ML61"/>
<evidence type="ECO:0000256" key="2">
    <source>
        <dbReference type="ARBA" id="ARBA00022971"/>
    </source>
</evidence>
<dbReference type="RefSeq" id="WP_139079014.1">
    <property type="nucleotide sequence ID" value="NZ_VDFU01000054.1"/>
</dbReference>
<dbReference type="OrthoDB" id="1826980at2"/>
<comment type="similarity">
    <text evidence="1">Belongs to the MobA/MobL family.</text>
</comment>
<evidence type="ECO:0000256" key="4">
    <source>
        <dbReference type="SAM" id="MobiDB-lite"/>
    </source>
</evidence>
<dbReference type="Proteomes" id="UP000305887">
    <property type="component" value="Unassembled WGS sequence"/>
</dbReference>
<keyword evidence="7" id="KW-1185">Reference proteome</keyword>
<accession>A0A5C4ML61</accession>
<feature type="region of interest" description="Disordered" evidence="4">
    <location>
        <begin position="235"/>
        <end position="256"/>
    </location>
</feature>